<comment type="caution">
    <text evidence="1">The sequence shown here is derived from an EMBL/GenBank/DDBJ whole genome shotgun (WGS) entry which is preliminary data.</text>
</comment>
<dbReference type="EMBL" id="CAXIEN010000011">
    <property type="protein sequence ID" value="CAL1263951.1"/>
    <property type="molecule type" value="Genomic_DNA"/>
</dbReference>
<dbReference type="AlphaFoldDB" id="A0AAV1YXZ3"/>
<gene>
    <name evidence="1" type="ORF">LARSCL_LOCUS1770</name>
</gene>
<name>A0AAV1YXZ3_9ARAC</name>
<keyword evidence="2" id="KW-1185">Reference proteome</keyword>
<sequence>MCPGLSDKVPGLFILKLSKDRGSLNYRQEDTKKSQGNCRVPLVLKKSVRDQDDSRHDINMELRLVIMPITVLGLISSRKFIFYHLNGLDSALHSYCTYQSENSYLFGEV</sequence>
<accession>A0AAV1YXZ3</accession>
<proteinExistence type="predicted"/>
<dbReference type="Proteomes" id="UP001497382">
    <property type="component" value="Unassembled WGS sequence"/>
</dbReference>
<organism evidence="1 2">
    <name type="scientific">Larinioides sclopetarius</name>
    <dbReference type="NCBI Taxonomy" id="280406"/>
    <lineage>
        <taxon>Eukaryota</taxon>
        <taxon>Metazoa</taxon>
        <taxon>Ecdysozoa</taxon>
        <taxon>Arthropoda</taxon>
        <taxon>Chelicerata</taxon>
        <taxon>Arachnida</taxon>
        <taxon>Araneae</taxon>
        <taxon>Araneomorphae</taxon>
        <taxon>Entelegynae</taxon>
        <taxon>Araneoidea</taxon>
        <taxon>Araneidae</taxon>
        <taxon>Larinioides</taxon>
    </lineage>
</organism>
<evidence type="ECO:0000313" key="2">
    <source>
        <dbReference type="Proteomes" id="UP001497382"/>
    </source>
</evidence>
<reference evidence="1 2" key="1">
    <citation type="submission" date="2024-04" db="EMBL/GenBank/DDBJ databases">
        <authorList>
            <person name="Rising A."/>
            <person name="Reimegard J."/>
            <person name="Sonavane S."/>
            <person name="Akerstrom W."/>
            <person name="Nylinder S."/>
            <person name="Hedman E."/>
            <person name="Kallberg Y."/>
        </authorList>
    </citation>
    <scope>NUCLEOTIDE SEQUENCE [LARGE SCALE GENOMIC DNA]</scope>
</reference>
<protein>
    <submittedName>
        <fullName evidence="1">Uncharacterized protein</fullName>
    </submittedName>
</protein>
<evidence type="ECO:0000313" key="1">
    <source>
        <dbReference type="EMBL" id="CAL1263951.1"/>
    </source>
</evidence>